<evidence type="ECO:0000313" key="1">
    <source>
        <dbReference type="EMBL" id="VAW37439.1"/>
    </source>
</evidence>
<protein>
    <submittedName>
        <fullName evidence="1">Uncharacterized protein</fullName>
    </submittedName>
</protein>
<organism evidence="1">
    <name type="scientific">hydrothermal vent metagenome</name>
    <dbReference type="NCBI Taxonomy" id="652676"/>
    <lineage>
        <taxon>unclassified sequences</taxon>
        <taxon>metagenomes</taxon>
        <taxon>ecological metagenomes</taxon>
    </lineage>
</organism>
<gene>
    <name evidence="1" type="ORF">MNBD_CHLOROFLEXI01-3358</name>
</gene>
<reference evidence="1" key="1">
    <citation type="submission" date="2018-06" db="EMBL/GenBank/DDBJ databases">
        <authorList>
            <person name="Zhirakovskaya E."/>
        </authorList>
    </citation>
    <scope>NUCLEOTIDE SEQUENCE</scope>
</reference>
<proteinExistence type="predicted"/>
<dbReference type="EMBL" id="UOEU01000665">
    <property type="protein sequence ID" value="VAW37439.1"/>
    <property type="molecule type" value="Genomic_DNA"/>
</dbReference>
<accession>A0A3B0VKS9</accession>
<dbReference type="AlphaFoldDB" id="A0A3B0VKS9"/>
<sequence length="53" mass="6451">MTEERIERLCFVTASQNKFNDYQFLLGKFADLFWFRFNVEDVVTTDVDILIRR</sequence>
<name>A0A3B0VKS9_9ZZZZ</name>